<dbReference type="InterPro" id="IPR040079">
    <property type="entry name" value="Glutathione_S-Trfase"/>
</dbReference>
<name>A0A8J5CRW4_CHIOP</name>
<evidence type="ECO:0000259" key="3">
    <source>
        <dbReference type="PROSITE" id="PS50404"/>
    </source>
</evidence>
<comment type="caution">
    <text evidence="5">The sequence shown here is derived from an EMBL/GenBank/DDBJ whole genome shotgun (WGS) entry which is preliminary data.</text>
</comment>
<evidence type="ECO:0000256" key="2">
    <source>
        <dbReference type="ARBA" id="ARBA00023002"/>
    </source>
</evidence>
<dbReference type="GO" id="GO:0005737">
    <property type="term" value="C:cytoplasm"/>
    <property type="evidence" value="ECO:0007669"/>
    <property type="project" value="InterPro"/>
</dbReference>
<keyword evidence="6" id="KW-1185">Reference proteome</keyword>
<dbReference type="Proteomes" id="UP000770661">
    <property type="component" value="Unassembled WGS sequence"/>
</dbReference>
<proteinExistence type="inferred from homology"/>
<organism evidence="5 6">
    <name type="scientific">Chionoecetes opilio</name>
    <name type="common">Atlantic snow crab</name>
    <name type="synonym">Cancer opilio</name>
    <dbReference type="NCBI Taxonomy" id="41210"/>
    <lineage>
        <taxon>Eukaryota</taxon>
        <taxon>Metazoa</taxon>
        <taxon>Ecdysozoa</taxon>
        <taxon>Arthropoda</taxon>
        <taxon>Crustacea</taxon>
        <taxon>Multicrustacea</taxon>
        <taxon>Malacostraca</taxon>
        <taxon>Eumalacostraca</taxon>
        <taxon>Eucarida</taxon>
        <taxon>Decapoda</taxon>
        <taxon>Pleocyemata</taxon>
        <taxon>Brachyura</taxon>
        <taxon>Eubrachyura</taxon>
        <taxon>Majoidea</taxon>
        <taxon>Majidae</taxon>
        <taxon>Chionoecetes</taxon>
    </lineage>
</organism>
<dbReference type="FunFam" id="3.40.30.10:FF:000123">
    <property type="entry name" value="Glutathione transferase o1"/>
    <property type="match status" value="1"/>
</dbReference>
<dbReference type="PANTHER" id="PTHR43968">
    <property type="match status" value="1"/>
</dbReference>
<dbReference type="InterPro" id="IPR005442">
    <property type="entry name" value="GST_omega"/>
</dbReference>
<gene>
    <name evidence="5" type="primary">se_1</name>
    <name evidence="5" type="ORF">GWK47_028700</name>
</gene>
<dbReference type="InterPro" id="IPR004045">
    <property type="entry name" value="Glutathione_S-Trfase_N"/>
</dbReference>
<dbReference type="SFLD" id="SFLDG00358">
    <property type="entry name" value="Main_(cytGST)"/>
    <property type="match status" value="1"/>
</dbReference>
<dbReference type="Gene3D" id="3.40.30.10">
    <property type="entry name" value="Glutaredoxin"/>
    <property type="match status" value="1"/>
</dbReference>
<dbReference type="InterPro" id="IPR010987">
    <property type="entry name" value="Glutathione-S-Trfase_C-like"/>
</dbReference>
<dbReference type="InterPro" id="IPR036249">
    <property type="entry name" value="Thioredoxin-like_sf"/>
</dbReference>
<dbReference type="GO" id="GO:0004364">
    <property type="term" value="F:glutathione transferase activity"/>
    <property type="evidence" value="ECO:0007669"/>
    <property type="project" value="InterPro"/>
</dbReference>
<reference evidence="5" key="1">
    <citation type="submission" date="2020-07" db="EMBL/GenBank/DDBJ databases">
        <title>The High-quality genome of the commercially important snow crab, Chionoecetes opilio.</title>
        <authorList>
            <person name="Jeong J.-H."/>
            <person name="Ryu S."/>
        </authorList>
    </citation>
    <scope>NUCLEOTIDE SEQUENCE</scope>
    <source>
        <strain evidence="5">MADBK_172401_WGS</strain>
        <tissue evidence="5">Digestive gland</tissue>
    </source>
</reference>
<dbReference type="PROSITE" id="PS50405">
    <property type="entry name" value="GST_CTER"/>
    <property type="match status" value="1"/>
</dbReference>
<evidence type="ECO:0000256" key="1">
    <source>
        <dbReference type="ARBA" id="ARBA00011067"/>
    </source>
</evidence>
<dbReference type="Pfam" id="PF13410">
    <property type="entry name" value="GST_C_2"/>
    <property type="match status" value="1"/>
</dbReference>
<dbReference type="SUPFAM" id="SSF47616">
    <property type="entry name" value="GST C-terminal domain-like"/>
    <property type="match status" value="1"/>
</dbReference>
<dbReference type="InterPro" id="IPR050983">
    <property type="entry name" value="GST_Omega/HSP26"/>
</dbReference>
<dbReference type="EMBL" id="JACEEZ010000375">
    <property type="protein sequence ID" value="KAG0730218.1"/>
    <property type="molecule type" value="Genomic_DNA"/>
</dbReference>
<comment type="similarity">
    <text evidence="1">Belongs to the GST superfamily. Omega family.</text>
</comment>
<dbReference type="Gene3D" id="1.20.1050.10">
    <property type="match status" value="1"/>
</dbReference>
<accession>A0A8J5CRW4</accession>
<protein>
    <submittedName>
        <fullName evidence="5">Pyrimidodiazepine synthase</fullName>
    </submittedName>
</protein>
<evidence type="ECO:0000313" key="6">
    <source>
        <dbReference type="Proteomes" id="UP000770661"/>
    </source>
</evidence>
<feature type="domain" description="GST N-terminal" evidence="3">
    <location>
        <begin position="29"/>
        <end position="107"/>
    </location>
</feature>
<dbReference type="OrthoDB" id="4951845at2759"/>
<evidence type="ECO:0000313" key="5">
    <source>
        <dbReference type="EMBL" id="KAG0730218.1"/>
    </source>
</evidence>
<evidence type="ECO:0000259" key="4">
    <source>
        <dbReference type="PROSITE" id="PS50405"/>
    </source>
</evidence>
<dbReference type="GO" id="GO:0045174">
    <property type="term" value="F:glutathione dehydrogenase (ascorbate) activity"/>
    <property type="evidence" value="ECO:0007669"/>
    <property type="project" value="UniProtKB-ARBA"/>
</dbReference>
<dbReference type="Pfam" id="PF13417">
    <property type="entry name" value="GST_N_3"/>
    <property type="match status" value="1"/>
</dbReference>
<feature type="domain" description="GST C-terminal" evidence="4">
    <location>
        <begin position="112"/>
        <end position="238"/>
    </location>
</feature>
<dbReference type="InterPro" id="IPR036282">
    <property type="entry name" value="Glutathione-S-Trfase_C_sf"/>
</dbReference>
<dbReference type="FunFam" id="1.20.1050.10:FF:000009">
    <property type="entry name" value="Glutathione S-transferase omega-1"/>
    <property type="match status" value="1"/>
</dbReference>
<dbReference type="AlphaFoldDB" id="A0A8J5CRW4"/>
<dbReference type="GO" id="GO:0006749">
    <property type="term" value="P:glutathione metabolic process"/>
    <property type="evidence" value="ECO:0007669"/>
    <property type="project" value="TreeGrafter"/>
</dbReference>
<dbReference type="PROSITE" id="PS50404">
    <property type="entry name" value="GST_NTER"/>
    <property type="match status" value="1"/>
</dbReference>
<keyword evidence="2" id="KW-0560">Oxidoreductase</keyword>
<dbReference type="SUPFAM" id="SSF52833">
    <property type="entry name" value="Thioredoxin-like"/>
    <property type="match status" value="1"/>
</dbReference>
<dbReference type="PANTHER" id="PTHR43968:SF6">
    <property type="entry name" value="GLUTATHIONE S-TRANSFERASE OMEGA"/>
    <property type="match status" value="1"/>
</dbReference>
<dbReference type="SFLD" id="SFLDS00019">
    <property type="entry name" value="Glutathione_Transferase_(cytos"/>
    <property type="match status" value="1"/>
</dbReference>
<sequence length="253" mass="29246">MARSVGSSLVTMTSKHLGPGSVCPPLAEGVLRCYSMKYCPYAQRVHLVLAAKRVRHDVVWVNLKNKPSWLLEKNPSGKVPILEQDNKLMFESLVTCDYLDERYPNPPLYPADPWKKGQDKMFVELWSKVIMSLFKMFFNLENEDIVGKSYENVKEGIDVFEKELSMRNTKFFSGESPGMLDYMMWPWAERLELAQMIMQKGTILPLHRHPNMILWVKNMLADGPVAATYLPPETHAKFFTTFETDPYNMKSRI</sequence>
<dbReference type="PRINTS" id="PR01625">
    <property type="entry name" value="GSTRNSFRASEO"/>
</dbReference>